<protein>
    <submittedName>
        <fullName evidence="2">Uncharacterized protein</fullName>
    </submittedName>
</protein>
<dbReference type="Proteomes" id="UP000198866">
    <property type="component" value="Unassembled WGS sequence"/>
</dbReference>
<accession>A0A1H7EB63</accession>
<feature type="compositionally biased region" description="Basic and acidic residues" evidence="1">
    <location>
        <begin position="20"/>
        <end position="32"/>
    </location>
</feature>
<dbReference type="AlphaFoldDB" id="A0A1H7EB63"/>
<name>A0A1H7EB63_9BURK</name>
<gene>
    <name evidence="2" type="ORF">SAMN05192539_104934</name>
</gene>
<evidence type="ECO:0000313" key="3">
    <source>
        <dbReference type="Proteomes" id="UP000198866"/>
    </source>
</evidence>
<dbReference type="Gene3D" id="3.40.109.10">
    <property type="entry name" value="NADH Oxidase"/>
    <property type="match status" value="1"/>
</dbReference>
<proteinExistence type="predicted"/>
<dbReference type="EMBL" id="FNYE01000049">
    <property type="protein sequence ID" value="SEK10874.1"/>
    <property type="molecule type" value="Genomic_DNA"/>
</dbReference>
<dbReference type="GO" id="GO:0016491">
    <property type="term" value="F:oxidoreductase activity"/>
    <property type="evidence" value="ECO:0007669"/>
    <property type="project" value="InterPro"/>
</dbReference>
<feature type="region of interest" description="Disordered" evidence="1">
    <location>
        <begin position="1"/>
        <end position="35"/>
    </location>
</feature>
<dbReference type="STRING" id="667676.SAMN05192539_104934"/>
<evidence type="ECO:0000256" key="1">
    <source>
        <dbReference type="SAM" id="MobiDB-lite"/>
    </source>
</evidence>
<keyword evidence="3" id="KW-1185">Reference proteome</keyword>
<organism evidence="2 3">
    <name type="scientific">Paraburkholderia diazotrophica</name>
    <dbReference type="NCBI Taxonomy" id="667676"/>
    <lineage>
        <taxon>Bacteria</taxon>
        <taxon>Pseudomonadati</taxon>
        <taxon>Pseudomonadota</taxon>
        <taxon>Betaproteobacteria</taxon>
        <taxon>Burkholderiales</taxon>
        <taxon>Burkholderiaceae</taxon>
        <taxon>Paraburkholderia</taxon>
    </lineage>
</organism>
<sequence length="117" mass="13085">MTDTQLLTYEPAPGRSPARARGEAPDFIELPKPDMSSGAPLMKALALRESRREFSSSTTLPLIWCMWSTRPVCSKCLSSNVMSFLPFPQGRWRRMWHCIARRKGSAASYEAGSITTC</sequence>
<dbReference type="InterPro" id="IPR000415">
    <property type="entry name" value="Nitroreductase-like"/>
</dbReference>
<evidence type="ECO:0000313" key="2">
    <source>
        <dbReference type="EMBL" id="SEK10874.1"/>
    </source>
</evidence>
<reference evidence="3" key="1">
    <citation type="submission" date="2016-10" db="EMBL/GenBank/DDBJ databases">
        <authorList>
            <person name="Varghese N."/>
            <person name="Submissions S."/>
        </authorList>
    </citation>
    <scope>NUCLEOTIDE SEQUENCE [LARGE SCALE GENOMIC DNA]</scope>
    <source>
        <strain evidence="3">LMG 26031</strain>
    </source>
</reference>